<keyword evidence="1" id="KW-0472">Membrane</keyword>
<keyword evidence="2" id="KW-0614">Plasmid</keyword>
<dbReference type="HOGENOM" id="CLU_3395164_0_0_9"/>
<evidence type="ECO:0000313" key="3">
    <source>
        <dbReference type="Proteomes" id="UP000001544"/>
    </source>
</evidence>
<gene>
    <name evidence="2" type="ordered locus">BpOF4_21189</name>
</gene>
<accession>D3G1K7</accession>
<evidence type="ECO:0000313" key="2">
    <source>
        <dbReference type="EMBL" id="ADC52233.1"/>
    </source>
</evidence>
<reference evidence="2 3" key="1">
    <citation type="journal article" date="2011" name="Environ. Microbiol.">
        <title>Genome of alkaliphilic Bacillus pseudofirmus OF4 reveals adaptations that support the ability to grow in an external pH range from 7.5 to 11.4.</title>
        <authorList>
            <person name="Janto B."/>
            <person name="Ahmed A."/>
            <person name="Ito M."/>
            <person name="Liu J."/>
            <person name="Hicks D.B."/>
            <person name="Pagni S."/>
            <person name="Fackelmayer O.J."/>
            <person name="Smith T.A."/>
            <person name="Earl J."/>
            <person name="Elbourne L.D."/>
            <person name="Hassan K."/>
            <person name="Paulsen I.T."/>
            <person name="Kolsto A.B."/>
            <person name="Tourasse N.J."/>
            <person name="Ehrlich G.D."/>
            <person name="Boissy R."/>
            <person name="Ivey D.M."/>
            <person name="Li G."/>
            <person name="Xue Y."/>
            <person name="Ma Y."/>
            <person name="Hu F.Z."/>
            <person name="Krulwich T.A."/>
        </authorList>
    </citation>
    <scope>NUCLEOTIDE SEQUENCE [LARGE SCALE GENOMIC DNA]</scope>
    <source>
        <strain evidence="3">ATCC BAA-2126 / JCM 17055 / OF4</strain>
    </source>
</reference>
<evidence type="ECO:0000256" key="1">
    <source>
        <dbReference type="SAM" id="Phobius"/>
    </source>
</evidence>
<dbReference type="Proteomes" id="UP000001544">
    <property type="component" value="Plasmid pBpOF4-01"/>
</dbReference>
<feature type="transmembrane region" description="Helical" evidence="1">
    <location>
        <begin position="12"/>
        <end position="30"/>
    </location>
</feature>
<dbReference type="KEGG" id="bpf:BpOF4_21189"/>
<dbReference type="EMBL" id="CP001879">
    <property type="protein sequence ID" value="ADC52233.1"/>
    <property type="molecule type" value="Genomic_DNA"/>
</dbReference>
<sequence>MSIIINQYGIFIKAKWLTILPILVLVSHFIN</sequence>
<proteinExistence type="predicted"/>
<keyword evidence="3" id="KW-1185">Reference proteome</keyword>
<dbReference type="AlphaFoldDB" id="D3G1K7"/>
<geneLocation type="plasmid" evidence="2 3">
    <name>pBpOF4-01</name>
</geneLocation>
<keyword evidence="1" id="KW-1133">Transmembrane helix</keyword>
<organism evidence="2 3">
    <name type="scientific">Alkalihalophilus pseudofirmus (strain ATCC BAA-2126 / JCM 17055 / OF4)</name>
    <name type="common">Bacillus pseudofirmus</name>
    <dbReference type="NCBI Taxonomy" id="398511"/>
    <lineage>
        <taxon>Bacteria</taxon>
        <taxon>Bacillati</taxon>
        <taxon>Bacillota</taxon>
        <taxon>Bacilli</taxon>
        <taxon>Bacillales</taxon>
        <taxon>Bacillaceae</taxon>
        <taxon>Alkalihalophilus</taxon>
    </lineage>
</organism>
<keyword evidence="1" id="KW-0812">Transmembrane</keyword>
<protein>
    <submittedName>
        <fullName evidence="2">Uncharacterized protein</fullName>
    </submittedName>
</protein>
<name>D3G1K7_ALKPO</name>